<comment type="caution">
    <text evidence="2">The sequence shown here is derived from an EMBL/GenBank/DDBJ whole genome shotgun (WGS) entry which is preliminary data.</text>
</comment>
<reference evidence="2 3" key="1">
    <citation type="submission" date="2018-05" db="EMBL/GenBank/DDBJ databases">
        <title>Evolution of GPA BGCs.</title>
        <authorList>
            <person name="Waglechner N."/>
            <person name="Wright G.D."/>
        </authorList>
    </citation>
    <scope>NUCLEOTIDE SEQUENCE [LARGE SCALE GENOMIC DNA]</scope>
    <source>
        <strain evidence="2 3">A82846</strain>
    </source>
</reference>
<accession>A0A428ZNW8</accession>
<proteinExistence type="predicted"/>
<gene>
    <name evidence="2" type="ORF">DMH04_07110</name>
</gene>
<feature type="transmembrane region" description="Helical" evidence="1">
    <location>
        <begin position="25"/>
        <end position="45"/>
    </location>
</feature>
<dbReference type="Pfam" id="PF13576">
    <property type="entry name" value="Pentapeptide_3"/>
    <property type="match status" value="1"/>
</dbReference>
<evidence type="ECO:0000256" key="1">
    <source>
        <dbReference type="SAM" id="Phobius"/>
    </source>
</evidence>
<dbReference type="OrthoDB" id="8440251at2"/>
<feature type="transmembrane region" description="Helical" evidence="1">
    <location>
        <begin position="57"/>
        <end position="77"/>
    </location>
</feature>
<keyword evidence="1" id="KW-1133">Transmembrane helix</keyword>
<dbReference type="AlphaFoldDB" id="A0A428ZNW8"/>
<name>A0A428ZNW8_KIBAR</name>
<keyword evidence="1" id="KW-0812">Transmembrane</keyword>
<dbReference type="RefSeq" id="WP_051793326.1">
    <property type="nucleotide sequence ID" value="NZ_QHKI01000003.1"/>
</dbReference>
<evidence type="ECO:0000313" key="3">
    <source>
        <dbReference type="Proteomes" id="UP000287547"/>
    </source>
</evidence>
<sequence>MSDRPEQSDNLPATVSRGKALTKRAIVIGAALLALIAGSAIWLLLALRIGTTQLDAIRTAGTLVVGAGGAVALLLAARRQRSTELELELKHEAAQDARIDATEKRITELYVKAADQLGSDKAPVRLAGLYALERLAQDTPKLRQTIVNVICAYLRMPYTLPEDKLPDDVDAETSQAHEQRVQEREVRLTAQVILGTHLTPHDWSYFTPPLDEPPREQFWNLMNLDLSGATLIDFNFDHCCVDTAKFTRAKFVGNAWLGAKFRLTAVFSGAEFAGDASFAGADFPWDTHFGGVKFAGHTRFDGATYYGGTKFNGMTSTQDVPPEVNIAAPPPGSLR</sequence>
<keyword evidence="1" id="KW-0472">Membrane</keyword>
<dbReference type="SUPFAM" id="SSF141571">
    <property type="entry name" value="Pentapeptide repeat-like"/>
    <property type="match status" value="1"/>
</dbReference>
<evidence type="ECO:0008006" key="4">
    <source>
        <dbReference type="Google" id="ProtNLM"/>
    </source>
</evidence>
<organism evidence="2 3">
    <name type="scientific">Kibdelosporangium aridum</name>
    <dbReference type="NCBI Taxonomy" id="2030"/>
    <lineage>
        <taxon>Bacteria</taxon>
        <taxon>Bacillati</taxon>
        <taxon>Actinomycetota</taxon>
        <taxon>Actinomycetes</taxon>
        <taxon>Pseudonocardiales</taxon>
        <taxon>Pseudonocardiaceae</taxon>
        <taxon>Kibdelosporangium</taxon>
    </lineage>
</organism>
<dbReference type="EMBL" id="QHKI01000003">
    <property type="protein sequence ID" value="RSM89723.1"/>
    <property type="molecule type" value="Genomic_DNA"/>
</dbReference>
<dbReference type="Proteomes" id="UP000287547">
    <property type="component" value="Unassembled WGS sequence"/>
</dbReference>
<evidence type="ECO:0000313" key="2">
    <source>
        <dbReference type="EMBL" id="RSM89723.1"/>
    </source>
</evidence>
<dbReference type="InterPro" id="IPR001646">
    <property type="entry name" value="5peptide_repeat"/>
</dbReference>
<protein>
    <recommendedName>
        <fullName evidence="4">Pentapeptide repeat-containing protein</fullName>
    </recommendedName>
</protein>
<dbReference type="Gene3D" id="2.160.20.80">
    <property type="entry name" value="E3 ubiquitin-protein ligase SopA"/>
    <property type="match status" value="1"/>
</dbReference>